<dbReference type="Proteomes" id="UP001595872">
    <property type="component" value="Unassembled WGS sequence"/>
</dbReference>
<feature type="region of interest" description="Disordered" evidence="1">
    <location>
        <begin position="1"/>
        <end position="20"/>
    </location>
</feature>
<dbReference type="InterPro" id="IPR029058">
    <property type="entry name" value="AB_hydrolase_fold"/>
</dbReference>
<gene>
    <name evidence="3" type="ORF">ACFPCY_41125</name>
</gene>
<protein>
    <submittedName>
        <fullName evidence="3">Lipase family alpha/beta hydrolase</fullName>
    </submittedName>
</protein>
<evidence type="ECO:0000256" key="2">
    <source>
        <dbReference type="SAM" id="SignalP"/>
    </source>
</evidence>
<dbReference type="InterPro" id="IPR002918">
    <property type="entry name" value="Lipase_EstA/Esterase_EstB"/>
</dbReference>
<dbReference type="EMBL" id="JBHSIT010000019">
    <property type="protein sequence ID" value="MFC4913748.1"/>
    <property type="molecule type" value="Genomic_DNA"/>
</dbReference>
<feature type="chain" id="PRO_5045220421" evidence="2">
    <location>
        <begin position="44"/>
        <end position="343"/>
    </location>
</feature>
<dbReference type="Gene3D" id="3.40.50.1820">
    <property type="entry name" value="alpha/beta hydrolase"/>
    <property type="match status" value="1"/>
</dbReference>
<dbReference type="GO" id="GO:0016787">
    <property type="term" value="F:hydrolase activity"/>
    <property type="evidence" value="ECO:0007669"/>
    <property type="project" value="UniProtKB-KW"/>
</dbReference>
<dbReference type="Pfam" id="PF01674">
    <property type="entry name" value="Lipase_2"/>
    <property type="match status" value="1"/>
</dbReference>
<evidence type="ECO:0000313" key="3">
    <source>
        <dbReference type="EMBL" id="MFC4913748.1"/>
    </source>
</evidence>
<evidence type="ECO:0000256" key="1">
    <source>
        <dbReference type="SAM" id="MobiDB-lite"/>
    </source>
</evidence>
<sequence>MGRGRQRRRTENRRRRRGRRAGRVLGTAALAAGLATSAMVADAAVRTSAGAASGSSRAWAAEAPKYPVGNLGTAVQNFLTSPDRVAGANDWSCRPSAAHPYPVVLTHATFVNQGANWAVLSPMLANAGYCVYAFNYGMTQISLDRVGGLGDVAASARVMSAFVDRVLASTGASEVDVVGHSQGGMMPNYYIKRLGGASKVHTFVAMSPSNHGTTLLGLVNLGKQWNLLGFVNNAFLAVGTPGLVQQEEGSDFQRALFADGDTVPGPRYVVLQTNRDWVVTPYTNAFLTGPNVTNILVQDQCPGDYVSHIGMFNDSPVLQNVMNVLGPDDPGFKPSCTGYGLPA</sequence>
<dbReference type="PANTHER" id="PTHR32015">
    <property type="entry name" value="FASTING INDUCED LIPASE"/>
    <property type="match status" value="1"/>
</dbReference>
<organism evidence="3 4">
    <name type="scientific">Actinomadura gamaensis</name>
    <dbReference type="NCBI Taxonomy" id="1763541"/>
    <lineage>
        <taxon>Bacteria</taxon>
        <taxon>Bacillati</taxon>
        <taxon>Actinomycetota</taxon>
        <taxon>Actinomycetes</taxon>
        <taxon>Streptosporangiales</taxon>
        <taxon>Thermomonosporaceae</taxon>
        <taxon>Actinomadura</taxon>
    </lineage>
</organism>
<proteinExistence type="predicted"/>
<reference evidence="4" key="1">
    <citation type="journal article" date="2019" name="Int. J. Syst. Evol. Microbiol.">
        <title>The Global Catalogue of Microorganisms (GCM) 10K type strain sequencing project: providing services to taxonomists for standard genome sequencing and annotation.</title>
        <authorList>
            <consortium name="The Broad Institute Genomics Platform"/>
            <consortium name="The Broad Institute Genome Sequencing Center for Infectious Disease"/>
            <person name="Wu L."/>
            <person name="Ma J."/>
        </authorList>
    </citation>
    <scope>NUCLEOTIDE SEQUENCE [LARGE SCALE GENOMIC DNA]</scope>
    <source>
        <strain evidence="4">KLKA75</strain>
    </source>
</reference>
<evidence type="ECO:0000313" key="4">
    <source>
        <dbReference type="Proteomes" id="UP001595872"/>
    </source>
</evidence>
<keyword evidence="2" id="KW-0732">Signal</keyword>
<dbReference type="SUPFAM" id="SSF53474">
    <property type="entry name" value="alpha/beta-Hydrolases"/>
    <property type="match status" value="1"/>
</dbReference>
<keyword evidence="4" id="KW-1185">Reference proteome</keyword>
<feature type="signal peptide" evidence="2">
    <location>
        <begin position="1"/>
        <end position="43"/>
    </location>
</feature>
<accession>A0ABV9UDX8</accession>
<name>A0ABV9UDX8_9ACTN</name>
<keyword evidence="3" id="KW-0378">Hydrolase</keyword>
<dbReference type="RefSeq" id="WP_378264964.1">
    <property type="nucleotide sequence ID" value="NZ_JBHSIT010000019.1"/>
</dbReference>
<dbReference type="PANTHER" id="PTHR32015:SF1">
    <property type="entry name" value="LIPASE"/>
    <property type="match status" value="1"/>
</dbReference>
<comment type="caution">
    <text evidence="3">The sequence shown here is derived from an EMBL/GenBank/DDBJ whole genome shotgun (WGS) entry which is preliminary data.</text>
</comment>